<comment type="caution">
    <text evidence="2">The sequence shown here is derived from an EMBL/GenBank/DDBJ whole genome shotgun (WGS) entry which is preliminary data.</text>
</comment>
<gene>
    <name evidence="2" type="ORF">E2C01_058615</name>
</gene>
<proteinExistence type="predicted"/>
<accession>A0A5B7H5W8</accession>
<protein>
    <submittedName>
        <fullName evidence="2">Uncharacterized protein</fullName>
    </submittedName>
</protein>
<reference evidence="2 3" key="1">
    <citation type="submission" date="2019-05" db="EMBL/GenBank/DDBJ databases">
        <title>Another draft genome of Portunus trituberculatus and its Hox gene families provides insights of decapod evolution.</title>
        <authorList>
            <person name="Jeong J.-H."/>
            <person name="Song I."/>
            <person name="Kim S."/>
            <person name="Choi T."/>
            <person name="Kim D."/>
            <person name="Ryu S."/>
            <person name="Kim W."/>
        </authorList>
    </citation>
    <scope>NUCLEOTIDE SEQUENCE [LARGE SCALE GENOMIC DNA]</scope>
    <source>
        <tissue evidence="2">Muscle</tissue>
    </source>
</reference>
<sequence>MGGAVLPGVVTGGRCAGREEEHPPPLATQEEDHHAVHATLNTRPTVTPTSLTLPPCDLGREEQGAAPRHLPASFIRLKLSGGERVTSQPASPTHPPSYQNYHSH</sequence>
<feature type="compositionally biased region" description="Low complexity" evidence="1">
    <location>
        <begin position="42"/>
        <end position="55"/>
    </location>
</feature>
<feature type="compositionally biased region" description="Polar residues" evidence="1">
    <location>
        <begin position="85"/>
        <end position="104"/>
    </location>
</feature>
<evidence type="ECO:0000313" key="2">
    <source>
        <dbReference type="EMBL" id="MPC64498.1"/>
    </source>
</evidence>
<organism evidence="2 3">
    <name type="scientific">Portunus trituberculatus</name>
    <name type="common">Swimming crab</name>
    <name type="synonym">Neptunus trituberculatus</name>
    <dbReference type="NCBI Taxonomy" id="210409"/>
    <lineage>
        <taxon>Eukaryota</taxon>
        <taxon>Metazoa</taxon>
        <taxon>Ecdysozoa</taxon>
        <taxon>Arthropoda</taxon>
        <taxon>Crustacea</taxon>
        <taxon>Multicrustacea</taxon>
        <taxon>Malacostraca</taxon>
        <taxon>Eumalacostraca</taxon>
        <taxon>Eucarida</taxon>
        <taxon>Decapoda</taxon>
        <taxon>Pleocyemata</taxon>
        <taxon>Brachyura</taxon>
        <taxon>Eubrachyura</taxon>
        <taxon>Portunoidea</taxon>
        <taxon>Portunidae</taxon>
        <taxon>Portuninae</taxon>
        <taxon>Portunus</taxon>
    </lineage>
</organism>
<evidence type="ECO:0000256" key="1">
    <source>
        <dbReference type="SAM" id="MobiDB-lite"/>
    </source>
</evidence>
<dbReference type="AlphaFoldDB" id="A0A5B7H5W8"/>
<dbReference type="EMBL" id="VSRR010022185">
    <property type="protein sequence ID" value="MPC64498.1"/>
    <property type="molecule type" value="Genomic_DNA"/>
</dbReference>
<dbReference type="Proteomes" id="UP000324222">
    <property type="component" value="Unassembled WGS sequence"/>
</dbReference>
<feature type="compositionally biased region" description="Gly residues" evidence="1">
    <location>
        <begin position="1"/>
        <end position="15"/>
    </location>
</feature>
<feature type="region of interest" description="Disordered" evidence="1">
    <location>
        <begin position="1"/>
        <end position="104"/>
    </location>
</feature>
<evidence type="ECO:0000313" key="3">
    <source>
        <dbReference type="Proteomes" id="UP000324222"/>
    </source>
</evidence>
<keyword evidence="3" id="KW-1185">Reference proteome</keyword>
<name>A0A5B7H5W8_PORTR</name>